<gene>
    <name evidence="1" type="ORF">CDIF1296T_phi040</name>
</gene>
<sequence length="108" mass="12498">MDIEKKIEILIEYGFENDLNNIDNYFIADGKKIFTPVIKNGELIKTGEQVYNEWLELQNNPPKSEPSIEEINADKITILIENQKQQDSLLVDNAYRIAMLELNTNNVL</sequence>
<accession>A0ACA7UNH0</accession>
<reference evidence="1 2" key="1">
    <citation type="journal article" date="2015" name="Genome Announc.">
        <title>Complete Genome Sequence of the Novel Temperate Clostridium difficile Phage phiCDIF1296T.</title>
        <authorList>
            <person name="Wittmann J."/>
            <person name="Riedel T."/>
            <person name="Bunk B."/>
            <person name="Sproer C."/>
            <person name="Gronow S."/>
            <person name="Overmann J."/>
        </authorList>
    </citation>
    <scope>NUCLEOTIDE SEQUENCE [LARGE SCALE GENOMIC DNA]</scope>
    <source>
        <strain evidence="2">ATCC 9689 / DSM 1296 / BCRC 10642 / JCM 1296 / NCIMB 10666 / NCTC 11209 / 90556-M6S</strain>
    </source>
</reference>
<dbReference type="EMBL" id="CP011970">
    <property type="protein sequence ID" value="AKP44714.1"/>
    <property type="molecule type" value="Genomic_DNA"/>
</dbReference>
<name>A0ACA7UNH0_CLODI</name>
<protein>
    <submittedName>
        <fullName evidence="1">Uncharacterized protein</fullName>
    </submittedName>
</protein>
<keyword evidence="2" id="KW-1185">Reference proteome</keyword>
<organism evidence="1 2">
    <name type="scientific">Clostridioides difficile ATCC 9689 = DSM 1296</name>
    <dbReference type="NCBI Taxonomy" id="1121308"/>
    <lineage>
        <taxon>Bacteria</taxon>
        <taxon>Bacillati</taxon>
        <taxon>Bacillota</taxon>
        <taxon>Clostridia</taxon>
        <taxon>Peptostreptococcales</taxon>
        <taxon>Peptostreptococcaceae</taxon>
        <taxon>Clostridioides</taxon>
    </lineage>
</organism>
<evidence type="ECO:0000313" key="1">
    <source>
        <dbReference type="EMBL" id="AKP44714.1"/>
    </source>
</evidence>
<evidence type="ECO:0000313" key="2">
    <source>
        <dbReference type="Proteomes" id="UP001510562"/>
    </source>
</evidence>
<dbReference type="Proteomes" id="UP001510562">
    <property type="component" value="Chromosome"/>
</dbReference>
<proteinExistence type="predicted"/>